<evidence type="ECO:0000256" key="1">
    <source>
        <dbReference type="SAM" id="MobiDB-lite"/>
    </source>
</evidence>
<sequence length="402" mass="45027">MSRPSLLIVTALLTVLIVFLPPSNKAWLYKWESLLEPGTEPSRMNRIADPPERGSERTEQDRNKINSQKPANERVASTPGAEKNEWVPLTTLSRRNVFYVSLEEVKKRLHVGAKVDREDGEIFLSFGTTTFQLLQDVPVVNINGIYAPLQAAPLIEDGQVWLPVSMIQNLLGQKISGSGEKAFWKGDPTAVPAFAPQKRLPRMAVSQMADYLSFLQTPIAGAHVSTKTSHLPGAPRAYRNGIHEGIDWYSYGTGVKITKKTPVLSMADGIIVRADHDYKEMTVRERQRLLARGVKNDGQTPAYILDKLRGRSVWIQYDKGVMARYVHLDRISGKVRAGQRIKAGEIIGYAGNSGTSDGAKGTGNGVHLHLDIFIYGDWFWKNYSMAERREILEQIFNQTKNR</sequence>
<dbReference type="CDD" id="cd12797">
    <property type="entry name" value="M23_peptidase"/>
    <property type="match status" value="1"/>
</dbReference>
<dbReference type="RefSeq" id="WP_170839804.1">
    <property type="nucleotide sequence ID" value="NZ_FOCQ01000005.1"/>
</dbReference>
<dbReference type="InterPro" id="IPR012854">
    <property type="entry name" value="Cu_amine_oxidase-like_N"/>
</dbReference>
<dbReference type="AlphaFoldDB" id="A0A1H8DJJ4"/>
<dbReference type="Pfam" id="PF07833">
    <property type="entry name" value="Cu_amine_oxidN1"/>
    <property type="match status" value="1"/>
</dbReference>
<accession>A0A1H8DJJ4</accession>
<keyword evidence="5" id="KW-1185">Reference proteome</keyword>
<dbReference type="SUPFAM" id="SSF55383">
    <property type="entry name" value="Copper amine oxidase, domain N"/>
    <property type="match status" value="1"/>
</dbReference>
<dbReference type="STRING" id="1173111.SAMN05444955_105217"/>
<dbReference type="SUPFAM" id="SSF51261">
    <property type="entry name" value="Duplicated hybrid motif"/>
    <property type="match status" value="1"/>
</dbReference>
<organism evidence="4 5">
    <name type="scientific">Lihuaxuella thermophila</name>
    <dbReference type="NCBI Taxonomy" id="1173111"/>
    <lineage>
        <taxon>Bacteria</taxon>
        <taxon>Bacillati</taxon>
        <taxon>Bacillota</taxon>
        <taxon>Bacilli</taxon>
        <taxon>Bacillales</taxon>
        <taxon>Thermoactinomycetaceae</taxon>
        <taxon>Lihuaxuella</taxon>
    </lineage>
</organism>
<dbReference type="InterPro" id="IPR016047">
    <property type="entry name" value="M23ase_b-sheet_dom"/>
</dbReference>
<evidence type="ECO:0000259" key="3">
    <source>
        <dbReference type="Pfam" id="PF07833"/>
    </source>
</evidence>
<protein>
    <submittedName>
        <fullName evidence="4">Copper amine oxidase N-terminal domain-containing protein</fullName>
    </submittedName>
</protein>
<feature type="compositionally biased region" description="Basic and acidic residues" evidence="1">
    <location>
        <begin position="49"/>
        <end position="64"/>
    </location>
</feature>
<feature type="domain" description="M23ase beta-sheet core" evidence="2">
    <location>
        <begin position="308"/>
        <end position="374"/>
    </location>
</feature>
<feature type="region of interest" description="Disordered" evidence="1">
    <location>
        <begin position="40"/>
        <end position="80"/>
    </location>
</feature>
<gene>
    <name evidence="4" type="ORF">SAMN05444955_105217</name>
</gene>
<proteinExistence type="predicted"/>
<name>A0A1H8DJJ4_9BACL</name>
<dbReference type="Proteomes" id="UP000199695">
    <property type="component" value="Unassembled WGS sequence"/>
</dbReference>
<dbReference type="Gene3D" id="2.70.70.10">
    <property type="entry name" value="Glucose Permease (Domain IIA)"/>
    <property type="match status" value="1"/>
</dbReference>
<evidence type="ECO:0000313" key="5">
    <source>
        <dbReference type="Proteomes" id="UP000199695"/>
    </source>
</evidence>
<dbReference type="GO" id="GO:0004222">
    <property type="term" value="F:metalloendopeptidase activity"/>
    <property type="evidence" value="ECO:0007669"/>
    <property type="project" value="TreeGrafter"/>
</dbReference>
<dbReference type="InterPro" id="IPR036582">
    <property type="entry name" value="Mao_N_sf"/>
</dbReference>
<feature type="domain" description="Copper amine oxidase-like N-terminal" evidence="3">
    <location>
        <begin position="95"/>
        <end position="181"/>
    </location>
</feature>
<dbReference type="PANTHER" id="PTHR21666:SF270">
    <property type="entry name" value="MUREIN HYDROLASE ACTIVATOR ENVC"/>
    <property type="match status" value="1"/>
</dbReference>
<dbReference type="InterPro" id="IPR011055">
    <property type="entry name" value="Dup_hybrid_motif"/>
</dbReference>
<dbReference type="Pfam" id="PF01551">
    <property type="entry name" value="Peptidase_M23"/>
    <property type="match status" value="1"/>
</dbReference>
<evidence type="ECO:0000313" key="4">
    <source>
        <dbReference type="EMBL" id="SEN07449.1"/>
    </source>
</evidence>
<reference evidence="4 5" key="1">
    <citation type="submission" date="2016-10" db="EMBL/GenBank/DDBJ databases">
        <authorList>
            <person name="de Groot N.N."/>
        </authorList>
    </citation>
    <scope>NUCLEOTIDE SEQUENCE [LARGE SCALE GENOMIC DNA]</scope>
    <source>
        <strain evidence="4 5">DSM 46701</strain>
    </source>
</reference>
<dbReference type="InterPro" id="IPR050570">
    <property type="entry name" value="Cell_wall_metabolism_enzyme"/>
</dbReference>
<dbReference type="EMBL" id="FOCQ01000005">
    <property type="protein sequence ID" value="SEN07449.1"/>
    <property type="molecule type" value="Genomic_DNA"/>
</dbReference>
<dbReference type="PANTHER" id="PTHR21666">
    <property type="entry name" value="PEPTIDASE-RELATED"/>
    <property type="match status" value="1"/>
</dbReference>
<evidence type="ECO:0000259" key="2">
    <source>
        <dbReference type="Pfam" id="PF01551"/>
    </source>
</evidence>